<keyword evidence="3" id="KW-1185">Reference proteome</keyword>
<accession>A0A090TAF3</accession>
<name>A0A090TAF3_9VIBR</name>
<protein>
    <submittedName>
        <fullName evidence="2">Uncharacterized protein</fullName>
    </submittedName>
</protein>
<organism evidence="2 3">
    <name type="scientific">Vibrio maritimus</name>
    <dbReference type="NCBI Taxonomy" id="990268"/>
    <lineage>
        <taxon>Bacteria</taxon>
        <taxon>Pseudomonadati</taxon>
        <taxon>Pseudomonadota</taxon>
        <taxon>Gammaproteobacteria</taxon>
        <taxon>Vibrionales</taxon>
        <taxon>Vibrionaceae</taxon>
        <taxon>Vibrio</taxon>
    </lineage>
</organism>
<dbReference type="Proteomes" id="UP000029224">
    <property type="component" value="Unassembled WGS sequence"/>
</dbReference>
<gene>
    <name evidence="2" type="ORF">JCM19240_3872</name>
</gene>
<feature type="compositionally biased region" description="Basic and acidic residues" evidence="1">
    <location>
        <begin position="41"/>
        <end position="51"/>
    </location>
</feature>
<evidence type="ECO:0000256" key="1">
    <source>
        <dbReference type="SAM" id="MobiDB-lite"/>
    </source>
</evidence>
<dbReference type="AlphaFoldDB" id="A0A090TAF3"/>
<evidence type="ECO:0000313" key="3">
    <source>
        <dbReference type="Proteomes" id="UP000029224"/>
    </source>
</evidence>
<evidence type="ECO:0000313" key="2">
    <source>
        <dbReference type="EMBL" id="GAL36906.1"/>
    </source>
</evidence>
<reference evidence="2 3" key="1">
    <citation type="submission" date="2014-09" db="EMBL/GenBank/DDBJ databases">
        <title>Vibrio maritimus JCM 19240. (C210) whole genome shotgun sequence.</title>
        <authorList>
            <person name="Sawabe T."/>
            <person name="Meirelles P."/>
            <person name="Nakanishi M."/>
            <person name="Sayaka M."/>
            <person name="Hattori M."/>
            <person name="Ohkuma M."/>
        </authorList>
    </citation>
    <scope>NUCLEOTIDE SEQUENCE [LARGE SCALE GENOMIC DNA]</scope>
    <source>
        <strain evidence="2 3">JCM 19240</strain>
    </source>
</reference>
<proteinExistence type="predicted"/>
<dbReference type="EMBL" id="BBMT01000013">
    <property type="protein sequence ID" value="GAL36906.1"/>
    <property type="molecule type" value="Genomic_DNA"/>
</dbReference>
<dbReference type="OrthoDB" id="5862795at2"/>
<dbReference type="PROSITE" id="PS51257">
    <property type="entry name" value="PROKAR_LIPOPROTEIN"/>
    <property type="match status" value="1"/>
</dbReference>
<feature type="region of interest" description="Disordered" evidence="1">
    <location>
        <begin position="18"/>
        <end position="56"/>
    </location>
</feature>
<comment type="caution">
    <text evidence="2">The sequence shown here is derived from an EMBL/GenBank/DDBJ whole genome shotgun (WGS) entry which is preliminary data.</text>
</comment>
<sequence length="258" mass="28988">MKYLLPLAAFAILTGCNSSNSSSDNPVPQTPPPAHLPGELVPDRPHPDAGEPGHLPGDLIPDRLPITWYQEVANRFGMTTEALDHVCRYQGTHPQMDIHVSCNWQNDELTIVYFASRSLSEPEYFFDHAFTWVISDEHIANGKLWPGINHKAVGLDSEKVSIDPDGAMYSVGYDCIKENCSDIQHTMNIQSKDNHVTSDGTPYYGLSDFDIDTYRKSERFYVHLDFSVEGEDNHRNTLHLPDDFPGLMHKVLAPAFGY</sequence>
<reference evidence="2 3" key="2">
    <citation type="submission" date="2014-09" db="EMBL/GenBank/DDBJ databases">
        <authorList>
            <consortium name="NBRP consortium"/>
            <person name="Sawabe T."/>
            <person name="Meirelles P."/>
            <person name="Nakanishi M."/>
            <person name="Sayaka M."/>
            <person name="Hattori M."/>
            <person name="Ohkuma M."/>
        </authorList>
    </citation>
    <scope>NUCLEOTIDE SEQUENCE [LARGE SCALE GENOMIC DNA]</scope>
    <source>
        <strain evidence="2 3">JCM 19240</strain>
    </source>
</reference>